<dbReference type="Proteomes" id="UP000036403">
    <property type="component" value="Unassembled WGS sequence"/>
</dbReference>
<accession>A0A0J7K974</accession>
<dbReference type="Gene3D" id="3.10.10.10">
    <property type="entry name" value="HIV Type 1 Reverse Transcriptase, subunit A, domain 1"/>
    <property type="match status" value="1"/>
</dbReference>
<proteinExistence type="predicted"/>
<dbReference type="CDD" id="cd01647">
    <property type="entry name" value="RT_LTR"/>
    <property type="match status" value="1"/>
</dbReference>
<organism evidence="2 3">
    <name type="scientific">Lasius niger</name>
    <name type="common">Black garden ant</name>
    <dbReference type="NCBI Taxonomy" id="67767"/>
    <lineage>
        <taxon>Eukaryota</taxon>
        <taxon>Metazoa</taxon>
        <taxon>Ecdysozoa</taxon>
        <taxon>Arthropoda</taxon>
        <taxon>Hexapoda</taxon>
        <taxon>Insecta</taxon>
        <taxon>Pterygota</taxon>
        <taxon>Neoptera</taxon>
        <taxon>Endopterygota</taxon>
        <taxon>Hymenoptera</taxon>
        <taxon>Apocrita</taxon>
        <taxon>Aculeata</taxon>
        <taxon>Formicoidea</taxon>
        <taxon>Formicidae</taxon>
        <taxon>Formicinae</taxon>
        <taxon>Lasius</taxon>
        <taxon>Lasius</taxon>
    </lineage>
</organism>
<dbReference type="PaxDb" id="67767-A0A0J7K974"/>
<dbReference type="EMBL" id="LBMM01011556">
    <property type="protein sequence ID" value="KMQ86766.1"/>
    <property type="molecule type" value="Genomic_DNA"/>
</dbReference>
<reference evidence="2 3" key="1">
    <citation type="submission" date="2015-04" db="EMBL/GenBank/DDBJ databases">
        <title>Lasius niger genome sequencing.</title>
        <authorList>
            <person name="Konorov E.A."/>
            <person name="Nikitin M.A."/>
            <person name="Kirill M.V."/>
            <person name="Chang P."/>
        </authorList>
    </citation>
    <scope>NUCLEOTIDE SEQUENCE [LARGE SCALE GENOMIC DNA]</scope>
    <source>
        <tissue evidence="2">Whole</tissue>
    </source>
</reference>
<dbReference type="PROSITE" id="PS50878">
    <property type="entry name" value="RT_POL"/>
    <property type="match status" value="1"/>
</dbReference>
<dbReference type="GO" id="GO:0071897">
    <property type="term" value="P:DNA biosynthetic process"/>
    <property type="evidence" value="ECO:0007669"/>
    <property type="project" value="UniProtKB-ARBA"/>
</dbReference>
<dbReference type="OrthoDB" id="7552215at2759"/>
<dbReference type="InterPro" id="IPR000477">
    <property type="entry name" value="RT_dom"/>
</dbReference>
<dbReference type="STRING" id="67767.A0A0J7K974"/>
<evidence type="ECO:0000313" key="3">
    <source>
        <dbReference type="Proteomes" id="UP000036403"/>
    </source>
</evidence>
<gene>
    <name evidence="2" type="ORF">RF55_14171</name>
</gene>
<dbReference type="InterPro" id="IPR043128">
    <property type="entry name" value="Rev_trsase/Diguanyl_cyclase"/>
</dbReference>
<dbReference type="SUPFAM" id="SSF56672">
    <property type="entry name" value="DNA/RNA polymerases"/>
    <property type="match status" value="1"/>
</dbReference>
<dbReference type="InterPro" id="IPR043502">
    <property type="entry name" value="DNA/RNA_pol_sf"/>
</dbReference>
<dbReference type="Gene3D" id="3.30.70.270">
    <property type="match status" value="2"/>
</dbReference>
<feature type="domain" description="Reverse transcriptase" evidence="1">
    <location>
        <begin position="157"/>
        <end position="339"/>
    </location>
</feature>
<protein>
    <submittedName>
        <fullName evidence="2">Gag-pol fusion protein</fullName>
    </submittedName>
</protein>
<dbReference type="AlphaFoldDB" id="A0A0J7K974"/>
<evidence type="ECO:0000259" key="1">
    <source>
        <dbReference type="PROSITE" id="PS50878"/>
    </source>
</evidence>
<keyword evidence="3" id="KW-1185">Reference proteome</keyword>
<name>A0A0J7K974_LASNI</name>
<comment type="caution">
    <text evidence="2">The sequence shown here is derived from an EMBL/GenBank/DDBJ whole genome shotgun (WGS) entry which is preliminary data.</text>
</comment>
<dbReference type="PANTHER" id="PTHR37984">
    <property type="entry name" value="PROTEIN CBG26694"/>
    <property type="match status" value="1"/>
</dbReference>
<dbReference type="InterPro" id="IPR050951">
    <property type="entry name" value="Retrovirus_Pol_polyprotein"/>
</dbReference>
<dbReference type="PANTHER" id="PTHR37984:SF5">
    <property type="entry name" value="PROTEIN NYNRIN-LIKE"/>
    <property type="match status" value="1"/>
</dbReference>
<evidence type="ECO:0000313" key="2">
    <source>
        <dbReference type="EMBL" id="KMQ86766.1"/>
    </source>
</evidence>
<sequence>MDVFVVDKENFKYDFLIGLDCIKKFQLIQNEKLEITQKIQVIPEDKVENKMNLQNSKNNPKKGKENINEYKINYNEHIDTRKFQISINNLEMEQQAEIDKLIDKYKTVFAKDKYDIGTVRDYEAHIDLIIDKYCCKRPYRCSIEDKKEIEQQITKLLEKNLIEESYSPFAAPVTLAFKRDEDKRARLCIDFRELNKIVIPQPQPFPLIEDLIVKTRNCKLFSTLDINSAFWSIPLKIADGQKTAFVTQEGHYQWTCLPFGLKTAPAIFQRILNNIIRKHKLANFCVNYIDDILVFSRDFAEHIDHLSRLLKSIMEEGFRLKFPKCIFAADSVKYLGHIIRNNSVSPLKDNVISIKNFPIPKTRKNVRQFLGKINFYGKYVPNISIVLDPLHNLLRKEQKFTW</sequence>
<dbReference type="Pfam" id="PF00078">
    <property type="entry name" value="RVT_1"/>
    <property type="match status" value="1"/>
</dbReference>